<gene>
    <name evidence="2" type="ORF">CO058_03000</name>
</gene>
<dbReference type="InterPro" id="IPR007813">
    <property type="entry name" value="PilN"/>
</dbReference>
<evidence type="ECO:0000256" key="1">
    <source>
        <dbReference type="SAM" id="Phobius"/>
    </source>
</evidence>
<dbReference type="AlphaFoldDB" id="A0A2M8ELF9"/>
<dbReference type="Proteomes" id="UP000229756">
    <property type="component" value="Unassembled WGS sequence"/>
</dbReference>
<accession>A0A2M8ELF9</accession>
<keyword evidence="1" id="KW-1133">Transmembrane helix</keyword>
<evidence type="ECO:0008006" key="4">
    <source>
        <dbReference type="Google" id="ProtNLM"/>
    </source>
</evidence>
<proteinExistence type="predicted"/>
<sequence length="185" mass="20947">MPEAIDPINFIPEELLNKEETKSGPLAIVFDWTIASGRKILVVVATIVITIFFIRIKIDNDISKSIEKISEQEAKILSMSQIEKEHIQIQKKLVLIKSVKLNEINWAERFNKFSGSLPRDITIENITYTKSEVTFSAIANSSDSFSIFLTGLISDKQVKDVLLTASKYIPEDKSYSFSMEVTLNE</sequence>
<dbReference type="EMBL" id="PFSJ01000022">
    <property type="protein sequence ID" value="PJC23550.1"/>
    <property type="molecule type" value="Genomic_DNA"/>
</dbReference>
<feature type="transmembrane region" description="Helical" evidence="1">
    <location>
        <begin position="40"/>
        <end position="58"/>
    </location>
</feature>
<dbReference type="Pfam" id="PF05137">
    <property type="entry name" value="PilN"/>
    <property type="match status" value="1"/>
</dbReference>
<organism evidence="2 3">
    <name type="scientific">candidate division WWE3 bacterium CG_4_9_14_0_2_um_filter_35_11</name>
    <dbReference type="NCBI Taxonomy" id="1975077"/>
    <lineage>
        <taxon>Bacteria</taxon>
        <taxon>Katanobacteria</taxon>
    </lineage>
</organism>
<keyword evidence="1" id="KW-0812">Transmembrane</keyword>
<evidence type="ECO:0000313" key="2">
    <source>
        <dbReference type="EMBL" id="PJC23550.1"/>
    </source>
</evidence>
<protein>
    <recommendedName>
        <fullName evidence="4">PilN domain-containing protein</fullName>
    </recommendedName>
</protein>
<evidence type="ECO:0000313" key="3">
    <source>
        <dbReference type="Proteomes" id="UP000229756"/>
    </source>
</evidence>
<name>A0A2M8ELF9_UNCKA</name>
<reference evidence="3" key="1">
    <citation type="submission" date="2017-09" db="EMBL/GenBank/DDBJ databases">
        <title>Depth-based differentiation of microbial function through sediment-hosted aquifers and enrichment of novel symbionts in the deep terrestrial subsurface.</title>
        <authorList>
            <person name="Probst A.J."/>
            <person name="Ladd B."/>
            <person name="Jarett J.K."/>
            <person name="Geller-Mcgrath D.E."/>
            <person name="Sieber C.M.K."/>
            <person name="Emerson J.B."/>
            <person name="Anantharaman K."/>
            <person name="Thomas B.C."/>
            <person name="Malmstrom R."/>
            <person name="Stieglmeier M."/>
            <person name="Klingl A."/>
            <person name="Woyke T."/>
            <person name="Ryan C.M."/>
            <person name="Banfield J.F."/>
        </authorList>
    </citation>
    <scope>NUCLEOTIDE SEQUENCE [LARGE SCALE GENOMIC DNA]</scope>
</reference>
<keyword evidence="1" id="KW-0472">Membrane</keyword>
<comment type="caution">
    <text evidence="2">The sequence shown here is derived from an EMBL/GenBank/DDBJ whole genome shotgun (WGS) entry which is preliminary data.</text>
</comment>